<evidence type="ECO:0000313" key="1">
    <source>
        <dbReference type="EMBL" id="CBY42843.1"/>
    </source>
</evidence>
<dbReference type="Proteomes" id="UP000011014">
    <property type="component" value="Unassembled WGS sequence"/>
</dbReference>
<accession>E4Z565</accession>
<name>E4Z565_OIKDI</name>
<protein>
    <submittedName>
        <fullName evidence="1">Uncharacterized protein</fullName>
    </submittedName>
</protein>
<proteinExistence type="predicted"/>
<sequence length="79" mass="8993">VPGATCSQACTRLRDQHSSKTPRRRRISACPCFRPRRSHVWPSFYALLGGSRLALSHLQLLIARLLACRTLLNFRDPAY</sequence>
<gene>
    <name evidence="1" type="ORF">GSOID_T00026577001</name>
</gene>
<dbReference type="EMBL" id="FN657571">
    <property type="protein sequence ID" value="CBY42843.1"/>
    <property type="molecule type" value="Genomic_DNA"/>
</dbReference>
<dbReference type="AlphaFoldDB" id="E4Z565"/>
<feature type="non-terminal residue" evidence="1">
    <location>
        <position position="1"/>
    </location>
</feature>
<organism evidence="1">
    <name type="scientific">Oikopleura dioica</name>
    <name type="common">Tunicate</name>
    <dbReference type="NCBI Taxonomy" id="34765"/>
    <lineage>
        <taxon>Eukaryota</taxon>
        <taxon>Metazoa</taxon>
        <taxon>Chordata</taxon>
        <taxon>Tunicata</taxon>
        <taxon>Appendicularia</taxon>
        <taxon>Copelata</taxon>
        <taxon>Oikopleuridae</taxon>
        <taxon>Oikopleura</taxon>
    </lineage>
</organism>
<reference evidence="1" key="1">
    <citation type="journal article" date="2010" name="Science">
        <title>Plasticity of animal genome architecture unmasked by rapid evolution of a pelagic tunicate.</title>
        <authorList>
            <person name="Denoeud F."/>
            <person name="Henriet S."/>
            <person name="Mungpakdee S."/>
            <person name="Aury J.M."/>
            <person name="Da Silva C."/>
            <person name="Brinkmann H."/>
            <person name="Mikhaleva J."/>
            <person name="Olsen L.C."/>
            <person name="Jubin C."/>
            <person name="Canestro C."/>
            <person name="Bouquet J.M."/>
            <person name="Danks G."/>
            <person name="Poulain J."/>
            <person name="Campsteijn C."/>
            <person name="Adamski M."/>
            <person name="Cross I."/>
            <person name="Yadetie F."/>
            <person name="Muffato M."/>
            <person name="Louis A."/>
            <person name="Butcher S."/>
            <person name="Tsagkogeorga G."/>
            <person name="Konrad A."/>
            <person name="Singh S."/>
            <person name="Jensen M.F."/>
            <person name="Cong E.H."/>
            <person name="Eikeseth-Otteraa H."/>
            <person name="Noel B."/>
            <person name="Anthouard V."/>
            <person name="Porcel B.M."/>
            <person name="Kachouri-Lafond R."/>
            <person name="Nishino A."/>
            <person name="Ugolini M."/>
            <person name="Chourrout P."/>
            <person name="Nishida H."/>
            <person name="Aasland R."/>
            <person name="Huzurbazar S."/>
            <person name="Westhof E."/>
            <person name="Delsuc F."/>
            <person name="Lehrach H."/>
            <person name="Reinhardt R."/>
            <person name="Weissenbach J."/>
            <person name="Roy S.W."/>
            <person name="Artiguenave F."/>
            <person name="Postlethwait J.H."/>
            <person name="Manak J.R."/>
            <person name="Thompson E.M."/>
            <person name="Jaillon O."/>
            <person name="Du Pasquier L."/>
            <person name="Boudinot P."/>
            <person name="Liberles D.A."/>
            <person name="Volff J.N."/>
            <person name="Philippe H."/>
            <person name="Lenhard B."/>
            <person name="Roest Crollius H."/>
            <person name="Wincker P."/>
            <person name="Chourrout D."/>
        </authorList>
    </citation>
    <scope>NUCLEOTIDE SEQUENCE [LARGE SCALE GENOMIC DNA]</scope>
</reference>